<dbReference type="Pfam" id="PF13146">
    <property type="entry name" value="TRL"/>
    <property type="match status" value="1"/>
</dbReference>
<feature type="chain" id="PRO_5020957811" evidence="1">
    <location>
        <begin position="19"/>
        <end position="103"/>
    </location>
</feature>
<evidence type="ECO:0000313" key="2">
    <source>
        <dbReference type="EMBL" id="RZU47804.1"/>
    </source>
</evidence>
<dbReference type="Proteomes" id="UP000292423">
    <property type="component" value="Unassembled WGS sequence"/>
</dbReference>
<dbReference type="InterPro" id="IPR025113">
    <property type="entry name" value="TRL-like"/>
</dbReference>
<evidence type="ECO:0000256" key="1">
    <source>
        <dbReference type="SAM" id="SignalP"/>
    </source>
</evidence>
<keyword evidence="3" id="KW-1185">Reference proteome</keyword>
<accession>A0A4Q7ZCA0</accession>
<dbReference type="AlphaFoldDB" id="A0A4Q7ZCA0"/>
<proteinExistence type="predicted"/>
<dbReference type="OrthoDB" id="5801454at2"/>
<sequence>MKKLIGAALLAAALTGCATGMSPVNGTFYTNVTGPLAATDNPEKPTKIGRSTARSILGVYAVGNASIEQAAKNAGITRIHHVDYETQSIMGVIADVTIVVYGN</sequence>
<protein>
    <submittedName>
        <fullName evidence="2">TRL (tRNA-associated locus)-like protein</fullName>
    </submittedName>
</protein>
<gene>
    <name evidence="2" type="ORF">EV700_0771</name>
</gene>
<keyword evidence="1" id="KW-0732">Signal</keyword>
<organism evidence="2 3">
    <name type="scientific">Fluviicoccus keumensis</name>
    <dbReference type="NCBI Taxonomy" id="1435465"/>
    <lineage>
        <taxon>Bacteria</taxon>
        <taxon>Pseudomonadati</taxon>
        <taxon>Pseudomonadota</taxon>
        <taxon>Gammaproteobacteria</taxon>
        <taxon>Moraxellales</taxon>
        <taxon>Moraxellaceae</taxon>
        <taxon>Fluviicoccus</taxon>
    </lineage>
</organism>
<dbReference type="EMBL" id="SHKX01000010">
    <property type="protein sequence ID" value="RZU47804.1"/>
    <property type="molecule type" value="Genomic_DNA"/>
</dbReference>
<dbReference type="PROSITE" id="PS51257">
    <property type="entry name" value="PROKAR_LIPOPROTEIN"/>
    <property type="match status" value="1"/>
</dbReference>
<reference evidence="2 3" key="1">
    <citation type="submission" date="2019-02" db="EMBL/GenBank/DDBJ databases">
        <title>Genomic Encyclopedia of Type Strains, Phase IV (KMG-IV): sequencing the most valuable type-strain genomes for metagenomic binning, comparative biology and taxonomic classification.</title>
        <authorList>
            <person name="Goeker M."/>
        </authorList>
    </citation>
    <scope>NUCLEOTIDE SEQUENCE [LARGE SCALE GENOMIC DNA]</scope>
    <source>
        <strain evidence="2 3">DSM 105135</strain>
    </source>
</reference>
<evidence type="ECO:0000313" key="3">
    <source>
        <dbReference type="Proteomes" id="UP000292423"/>
    </source>
</evidence>
<feature type="signal peptide" evidence="1">
    <location>
        <begin position="1"/>
        <end position="18"/>
    </location>
</feature>
<comment type="caution">
    <text evidence="2">The sequence shown here is derived from an EMBL/GenBank/DDBJ whole genome shotgun (WGS) entry which is preliminary data.</text>
</comment>
<name>A0A4Q7ZCA0_9GAMM</name>
<dbReference type="RefSeq" id="WP_130411019.1">
    <property type="nucleotide sequence ID" value="NZ_SHKX01000010.1"/>
</dbReference>